<dbReference type="Proteomes" id="UP000232122">
    <property type="component" value="Unassembled WGS sequence"/>
</dbReference>
<keyword evidence="5" id="KW-1185">Reference proteome</keyword>
<evidence type="ECO:0000259" key="2">
    <source>
        <dbReference type="Pfam" id="PF01425"/>
    </source>
</evidence>
<evidence type="ECO:0000313" key="4">
    <source>
        <dbReference type="EMBL" id="PJZ94386.1"/>
    </source>
</evidence>
<dbReference type="OrthoDB" id="9811471at2"/>
<dbReference type="RefSeq" id="WP_100746051.1">
    <property type="nucleotide sequence ID" value="NZ_NPEF02000016.1"/>
</dbReference>
<evidence type="ECO:0000313" key="5">
    <source>
        <dbReference type="Proteomes" id="UP000232122"/>
    </source>
</evidence>
<dbReference type="PANTHER" id="PTHR11895">
    <property type="entry name" value="TRANSAMIDASE"/>
    <property type="match status" value="1"/>
</dbReference>
<accession>A0A2N0BCV9</accession>
<dbReference type="Gene3D" id="3.90.1300.10">
    <property type="entry name" value="Amidase signature (AS) domain"/>
    <property type="match status" value="2"/>
</dbReference>
<accession>A0A2N0BNK7</accession>
<dbReference type="AlphaFoldDB" id="A0A2N0BCV9"/>
<evidence type="ECO:0000256" key="1">
    <source>
        <dbReference type="ARBA" id="ARBA00009199"/>
    </source>
</evidence>
<sequence length="412" mass="44534">MSETFPNIAQTSELLREGIISPVDLVRQCLSRIEKLNPKLNAFITVNSESAIAEAEKIETEIANGFWKGPLHGIPIGVKDMFDTAGVKTTAAFSRFQNRIPQKDAHAVTLLKDAGAILIGKTNLHELAMGTTSAVSHYGSVHNPWNTDYIAGGSSGGSAAVATNMCYATIDTDAIGSCRLPASCCGVTGFKSGPGTIDMHGILEGLPVEESILYLSQISITAGSARDAEIVFGILSSKKENGNGETTVKRESPKRGSAYKIGMVRNRKAEKNVESAFQEAANLLRSLGHLVEETEIPFSPSFDTRNIKKDREKFSEIVFKNYDLLILPTVTAGVPTIKEAVKNGPMALSPENTFFCNYYGLPAISLPCGRDRNGLPIGFQVIGPNDDGKNIFHLSNLFQSSTDWHTKRPKPN</sequence>
<proteinExistence type="inferred from homology"/>
<reference evidence="3" key="3">
    <citation type="submission" date="2023-10" db="EMBL/GenBank/DDBJ databases">
        <authorList>
            <person name="Picardeau M."/>
            <person name="Thibeaux R."/>
        </authorList>
    </citation>
    <scope>NUCLEOTIDE SEQUENCE</scope>
    <source>
        <strain evidence="3">ATI7-C-A5</strain>
    </source>
</reference>
<dbReference type="InterPro" id="IPR000120">
    <property type="entry name" value="Amidase"/>
</dbReference>
<dbReference type="Pfam" id="PF01425">
    <property type="entry name" value="Amidase"/>
    <property type="match status" value="2"/>
</dbReference>
<evidence type="ECO:0000313" key="3">
    <source>
        <dbReference type="EMBL" id="MDV6236707.1"/>
    </source>
</evidence>
<dbReference type="InterPro" id="IPR023631">
    <property type="entry name" value="Amidase_dom"/>
</dbReference>
<protein>
    <submittedName>
        <fullName evidence="4">Amidase</fullName>
    </submittedName>
</protein>
<dbReference type="SUPFAM" id="SSF75304">
    <property type="entry name" value="Amidase signature (AS) enzymes"/>
    <property type="match status" value="1"/>
</dbReference>
<comment type="caution">
    <text evidence="4">The sequence shown here is derived from an EMBL/GenBank/DDBJ whole genome shotgun (WGS) entry which is preliminary data.</text>
</comment>
<dbReference type="EMBL" id="NPEF01000017">
    <property type="protein sequence ID" value="PJZ94386.1"/>
    <property type="molecule type" value="Genomic_DNA"/>
</dbReference>
<feature type="domain" description="Amidase" evidence="2">
    <location>
        <begin position="24"/>
        <end position="300"/>
    </location>
</feature>
<reference evidence="4" key="1">
    <citation type="submission" date="2017-07" db="EMBL/GenBank/DDBJ databases">
        <title>Leptospira spp. isolated from tropical soils.</title>
        <authorList>
            <person name="Thibeaux R."/>
            <person name="Iraola G."/>
            <person name="Ferres I."/>
            <person name="Bierque E."/>
            <person name="Girault D."/>
            <person name="Soupe-Gilbert M.-E."/>
            <person name="Picardeau M."/>
            <person name="Goarant C."/>
        </authorList>
    </citation>
    <scope>NUCLEOTIDE SEQUENCE [LARGE SCALE GENOMIC DNA]</scope>
    <source>
        <strain evidence="4">ATI7-C-A5</strain>
    </source>
</reference>
<comment type="similarity">
    <text evidence="1">Belongs to the amidase family.</text>
</comment>
<gene>
    <name evidence="3" type="ORF">CH379_013840</name>
    <name evidence="4" type="ORF">CH379_02950</name>
</gene>
<dbReference type="EMBL" id="NPEF02000016">
    <property type="protein sequence ID" value="MDV6236707.1"/>
    <property type="molecule type" value="Genomic_DNA"/>
</dbReference>
<dbReference type="GO" id="GO:0003824">
    <property type="term" value="F:catalytic activity"/>
    <property type="evidence" value="ECO:0007669"/>
    <property type="project" value="InterPro"/>
</dbReference>
<reference evidence="3 5" key="2">
    <citation type="journal article" date="2018" name="Microb. Genom.">
        <title>Deciphering the unexplored Leptospira diversity from soils uncovers genomic evolution to virulence.</title>
        <authorList>
            <person name="Thibeaux R."/>
            <person name="Iraola G."/>
            <person name="Ferres I."/>
            <person name="Bierque E."/>
            <person name="Girault D."/>
            <person name="Soupe-Gilbert M.E."/>
            <person name="Picardeau M."/>
            <person name="Goarant C."/>
        </authorList>
    </citation>
    <scope>NUCLEOTIDE SEQUENCE [LARGE SCALE GENOMIC DNA]</scope>
    <source>
        <strain evidence="3 5">ATI7-C-A5</strain>
    </source>
</reference>
<feature type="domain" description="Amidase" evidence="2">
    <location>
        <begin position="318"/>
        <end position="385"/>
    </location>
</feature>
<dbReference type="InterPro" id="IPR036928">
    <property type="entry name" value="AS_sf"/>
</dbReference>
<organism evidence="4">
    <name type="scientific">Leptospira ellisii</name>
    <dbReference type="NCBI Taxonomy" id="2023197"/>
    <lineage>
        <taxon>Bacteria</taxon>
        <taxon>Pseudomonadati</taxon>
        <taxon>Spirochaetota</taxon>
        <taxon>Spirochaetia</taxon>
        <taxon>Leptospirales</taxon>
        <taxon>Leptospiraceae</taxon>
        <taxon>Leptospira</taxon>
    </lineage>
</organism>
<name>A0A2N0BCV9_9LEPT</name>
<dbReference type="PANTHER" id="PTHR11895:SF7">
    <property type="entry name" value="GLUTAMYL-TRNA(GLN) AMIDOTRANSFERASE SUBUNIT A, MITOCHONDRIAL"/>
    <property type="match status" value="1"/>
</dbReference>